<name>A0A6A7C293_9PEZI</name>
<evidence type="ECO:0000256" key="6">
    <source>
        <dbReference type="SAM" id="MobiDB-lite"/>
    </source>
</evidence>
<dbReference type="GO" id="GO:0006357">
    <property type="term" value="P:regulation of transcription by RNA polymerase II"/>
    <property type="evidence" value="ECO:0007669"/>
    <property type="project" value="InterPro"/>
</dbReference>
<evidence type="ECO:0000256" key="1">
    <source>
        <dbReference type="ARBA" id="ARBA00004123"/>
    </source>
</evidence>
<dbReference type="Pfam" id="PF06179">
    <property type="entry name" value="Med22"/>
    <property type="match status" value="1"/>
</dbReference>
<feature type="region of interest" description="Disordered" evidence="6">
    <location>
        <begin position="77"/>
        <end position="114"/>
    </location>
</feature>
<keyword evidence="5" id="KW-0539">Nucleus</keyword>
<keyword evidence="4" id="KW-0804">Transcription</keyword>
<reference evidence="7" key="1">
    <citation type="journal article" date="2020" name="Stud. Mycol.">
        <title>101 Dothideomycetes genomes: a test case for predicting lifestyles and emergence of pathogens.</title>
        <authorList>
            <person name="Haridas S."/>
            <person name="Albert R."/>
            <person name="Binder M."/>
            <person name="Bloem J."/>
            <person name="Labutti K."/>
            <person name="Salamov A."/>
            <person name="Andreopoulos B."/>
            <person name="Baker S."/>
            <person name="Barry K."/>
            <person name="Bills G."/>
            <person name="Bluhm B."/>
            <person name="Cannon C."/>
            <person name="Castanera R."/>
            <person name="Culley D."/>
            <person name="Daum C."/>
            <person name="Ezra D."/>
            <person name="Gonzalez J."/>
            <person name="Henrissat B."/>
            <person name="Kuo A."/>
            <person name="Liang C."/>
            <person name="Lipzen A."/>
            <person name="Lutzoni F."/>
            <person name="Magnuson J."/>
            <person name="Mondo S."/>
            <person name="Nolan M."/>
            <person name="Ohm R."/>
            <person name="Pangilinan J."/>
            <person name="Park H.-J."/>
            <person name="Ramirez L."/>
            <person name="Alfaro M."/>
            <person name="Sun H."/>
            <person name="Tritt A."/>
            <person name="Yoshinaga Y."/>
            <person name="Zwiers L.-H."/>
            <person name="Turgeon B."/>
            <person name="Goodwin S."/>
            <person name="Spatafora J."/>
            <person name="Crous P."/>
            <person name="Grigoriev I."/>
        </authorList>
    </citation>
    <scope>NUCLEOTIDE SEQUENCE</scope>
    <source>
        <strain evidence="7">CBS 480.64</strain>
    </source>
</reference>
<evidence type="ECO:0000313" key="7">
    <source>
        <dbReference type="EMBL" id="KAF2861402.1"/>
    </source>
</evidence>
<dbReference type="OrthoDB" id="203279at2759"/>
<proteinExistence type="inferred from homology"/>
<dbReference type="EMBL" id="MU005973">
    <property type="protein sequence ID" value="KAF2861402.1"/>
    <property type="molecule type" value="Genomic_DNA"/>
</dbReference>
<dbReference type="InterPro" id="IPR009332">
    <property type="entry name" value="Med22"/>
</dbReference>
<gene>
    <name evidence="7" type="ORF">K470DRAFT_270012</name>
</gene>
<sequence length="114" mass="12849">MKDTVSVIRKIEDLRDSFQQRFLALVQLAQITDQEKRNHSAIVQFQNVVELGGLIKTGEDTQKMIRQMQEMWLFGRLHPSESGNDQGEKSDEMIAKLGRAMGGEGEGLGSLEEN</sequence>
<comment type="similarity">
    <text evidence="2">Belongs to the Mediator complex subunit 22 family.</text>
</comment>
<keyword evidence="8" id="KW-1185">Reference proteome</keyword>
<evidence type="ECO:0000256" key="5">
    <source>
        <dbReference type="ARBA" id="ARBA00023242"/>
    </source>
</evidence>
<dbReference type="Proteomes" id="UP000799421">
    <property type="component" value="Unassembled WGS sequence"/>
</dbReference>
<dbReference type="AlphaFoldDB" id="A0A6A7C293"/>
<evidence type="ECO:0000256" key="3">
    <source>
        <dbReference type="ARBA" id="ARBA00023015"/>
    </source>
</evidence>
<dbReference type="GO" id="GO:0003712">
    <property type="term" value="F:transcription coregulator activity"/>
    <property type="evidence" value="ECO:0007669"/>
    <property type="project" value="InterPro"/>
</dbReference>
<keyword evidence="3" id="KW-0805">Transcription regulation</keyword>
<evidence type="ECO:0000256" key="4">
    <source>
        <dbReference type="ARBA" id="ARBA00023163"/>
    </source>
</evidence>
<dbReference type="GO" id="GO:0016592">
    <property type="term" value="C:mediator complex"/>
    <property type="evidence" value="ECO:0007669"/>
    <property type="project" value="InterPro"/>
</dbReference>
<organism evidence="7 8">
    <name type="scientific">Piedraia hortae CBS 480.64</name>
    <dbReference type="NCBI Taxonomy" id="1314780"/>
    <lineage>
        <taxon>Eukaryota</taxon>
        <taxon>Fungi</taxon>
        <taxon>Dikarya</taxon>
        <taxon>Ascomycota</taxon>
        <taxon>Pezizomycotina</taxon>
        <taxon>Dothideomycetes</taxon>
        <taxon>Dothideomycetidae</taxon>
        <taxon>Capnodiales</taxon>
        <taxon>Piedraiaceae</taxon>
        <taxon>Piedraia</taxon>
    </lineage>
</organism>
<evidence type="ECO:0000313" key="8">
    <source>
        <dbReference type="Proteomes" id="UP000799421"/>
    </source>
</evidence>
<evidence type="ECO:0000256" key="2">
    <source>
        <dbReference type="ARBA" id="ARBA00005942"/>
    </source>
</evidence>
<protein>
    <submittedName>
        <fullName evidence="7">Uncharacterized protein</fullName>
    </submittedName>
</protein>
<comment type="subcellular location">
    <subcellularLocation>
        <location evidence="1">Nucleus</location>
    </subcellularLocation>
</comment>
<accession>A0A6A7C293</accession>